<keyword evidence="1" id="KW-0472">Membrane</keyword>
<accession>A0A2P2P029</accession>
<evidence type="ECO:0000313" key="2">
    <source>
        <dbReference type="EMBL" id="MBX48100.1"/>
    </source>
</evidence>
<feature type="transmembrane region" description="Helical" evidence="1">
    <location>
        <begin position="20"/>
        <end position="42"/>
    </location>
</feature>
<keyword evidence="1" id="KW-0812">Transmembrane</keyword>
<dbReference type="AlphaFoldDB" id="A0A2P2P029"/>
<sequence length="43" mass="4973">MNSAILVLLKYWRYSCTVLPMVYSSPLLLHVMLAPINFYNIAL</sequence>
<reference evidence="2" key="1">
    <citation type="submission" date="2018-02" db="EMBL/GenBank/DDBJ databases">
        <title>Rhizophora mucronata_Transcriptome.</title>
        <authorList>
            <person name="Meera S.P."/>
            <person name="Sreeshan A."/>
            <person name="Augustine A."/>
        </authorList>
    </citation>
    <scope>NUCLEOTIDE SEQUENCE</scope>
    <source>
        <tissue evidence="2">Leaf</tissue>
    </source>
</reference>
<keyword evidence="1" id="KW-1133">Transmembrane helix</keyword>
<proteinExistence type="predicted"/>
<organism evidence="2">
    <name type="scientific">Rhizophora mucronata</name>
    <name type="common">Asiatic mangrove</name>
    <dbReference type="NCBI Taxonomy" id="61149"/>
    <lineage>
        <taxon>Eukaryota</taxon>
        <taxon>Viridiplantae</taxon>
        <taxon>Streptophyta</taxon>
        <taxon>Embryophyta</taxon>
        <taxon>Tracheophyta</taxon>
        <taxon>Spermatophyta</taxon>
        <taxon>Magnoliopsida</taxon>
        <taxon>eudicotyledons</taxon>
        <taxon>Gunneridae</taxon>
        <taxon>Pentapetalae</taxon>
        <taxon>rosids</taxon>
        <taxon>fabids</taxon>
        <taxon>Malpighiales</taxon>
        <taxon>Rhizophoraceae</taxon>
        <taxon>Rhizophora</taxon>
    </lineage>
</organism>
<protein>
    <submittedName>
        <fullName evidence="2">Uncharacterized protein</fullName>
    </submittedName>
</protein>
<evidence type="ECO:0000256" key="1">
    <source>
        <dbReference type="SAM" id="Phobius"/>
    </source>
</evidence>
<dbReference type="EMBL" id="GGEC01067616">
    <property type="protein sequence ID" value="MBX48100.1"/>
    <property type="molecule type" value="Transcribed_RNA"/>
</dbReference>
<name>A0A2P2P029_RHIMU</name>